<dbReference type="AlphaFoldDB" id="A0A0H1BKT3"/>
<keyword evidence="2" id="KW-1185">Reference proteome</keyword>
<evidence type="ECO:0000313" key="2">
    <source>
        <dbReference type="Proteomes" id="UP000053573"/>
    </source>
</evidence>
<proteinExistence type="predicted"/>
<reference evidence="2" key="1">
    <citation type="journal article" date="2015" name="PLoS Genet.">
        <title>The dynamic genome and transcriptome of the human fungal pathogen Blastomyces and close relative Emmonsia.</title>
        <authorList>
            <person name="Munoz J.F."/>
            <person name="Gauthier G.M."/>
            <person name="Desjardins C.A."/>
            <person name="Gallo J.E."/>
            <person name="Holder J."/>
            <person name="Sullivan T.D."/>
            <person name="Marty A.J."/>
            <person name="Carmen J.C."/>
            <person name="Chen Z."/>
            <person name="Ding L."/>
            <person name="Gujja S."/>
            <person name="Magrini V."/>
            <person name="Misas E."/>
            <person name="Mitreva M."/>
            <person name="Priest M."/>
            <person name="Saif S."/>
            <person name="Whiston E.A."/>
            <person name="Young S."/>
            <person name="Zeng Q."/>
            <person name="Goldman W.E."/>
            <person name="Mardis E.R."/>
            <person name="Taylor J.W."/>
            <person name="McEwen J.G."/>
            <person name="Clay O.K."/>
            <person name="Klein B.S."/>
            <person name="Cuomo C.A."/>
        </authorList>
    </citation>
    <scope>NUCLEOTIDE SEQUENCE [LARGE SCALE GENOMIC DNA]</scope>
    <source>
        <strain evidence="2">UAMH 139</strain>
    </source>
</reference>
<sequence length="75" mass="8637">MQWSSGREVTGSADLLGRIRGRGSAKSSLLLRRSMDSFMLHEVDVEYFCARVFCFLRPFSQIQCTVRTVCMVFEH</sequence>
<protein>
    <submittedName>
        <fullName evidence="1">Uncharacterized protein</fullName>
    </submittedName>
</protein>
<dbReference type="Proteomes" id="UP000053573">
    <property type="component" value="Unassembled WGS sequence"/>
</dbReference>
<dbReference type="EMBL" id="LDEV01001270">
    <property type="protein sequence ID" value="KLJ11920.1"/>
    <property type="molecule type" value="Genomic_DNA"/>
</dbReference>
<name>A0A0H1BKT3_9EURO</name>
<evidence type="ECO:0000313" key="1">
    <source>
        <dbReference type="EMBL" id="KLJ11920.1"/>
    </source>
</evidence>
<gene>
    <name evidence="1" type="ORF">EMPG_12924</name>
</gene>
<comment type="caution">
    <text evidence="1">The sequence shown here is derived from an EMBL/GenBank/DDBJ whole genome shotgun (WGS) entry which is preliminary data.</text>
</comment>
<accession>A0A0H1BKT3</accession>
<organism evidence="1 2">
    <name type="scientific">Blastomyces silverae</name>
    <dbReference type="NCBI Taxonomy" id="2060906"/>
    <lineage>
        <taxon>Eukaryota</taxon>
        <taxon>Fungi</taxon>
        <taxon>Dikarya</taxon>
        <taxon>Ascomycota</taxon>
        <taxon>Pezizomycotina</taxon>
        <taxon>Eurotiomycetes</taxon>
        <taxon>Eurotiomycetidae</taxon>
        <taxon>Onygenales</taxon>
        <taxon>Ajellomycetaceae</taxon>
        <taxon>Blastomyces</taxon>
    </lineage>
</organism>